<dbReference type="Gene3D" id="2.120.10.30">
    <property type="entry name" value="TolB, C-terminal domain"/>
    <property type="match status" value="1"/>
</dbReference>
<dbReference type="Pfam" id="PF00024">
    <property type="entry name" value="PAN_1"/>
    <property type="match status" value="1"/>
</dbReference>
<organism evidence="6">
    <name type="scientific">Adineta vaga</name>
    <name type="common">Rotifer</name>
    <name type="synonym">Callidina vaga</name>
    <dbReference type="NCBI Taxonomy" id="104782"/>
    <lineage>
        <taxon>Eukaryota</taxon>
        <taxon>Metazoa</taxon>
        <taxon>Spiralia</taxon>
        <taxon>Gnathifera</taxon>
        <taxon>Rotifera</taxon>
        <taxon>Eurotatoria</taxon>
        <taxon>Bdelloidea</taxon>
        <taxon>Adinetida</taxon>
        <taxon>Adinetidae</taxon>
        <taxon>Adineta</taxon>
    </lineage>
</organism>
<protein>
    <recommendedName>
        <fullName evidence="5">Apple domain-containing protein</fullName>
    </recommendedName>
</protein>
<dbReference type="CDD" id="cd05819">
    <property type="entry name" value="NHL"/>
    <property type="match status" value="1"/>
</dbReference>
<evidence type="ECO:0000256" key="2">
    <source>
        <dbReference type="ARBA" id="ARBA00022737"/>
    </source>
</evidence>
<proteinExistence type="predicted"/>
<sequence length="493" mass="54192">MIFSYYFPFIIPFFYWNVLELQSISIGWQSTIILSNNGLEFVPIDEEALLLFKINTSSIQSCTKICHSTVHCRIFDYDDQTDRCRIFEGDIITMGSIVISSFSHSYVGLIQLDSEHFIHHGRSCSFCEGSRYLICINSTCQCQANTFFNGLICQSQKFVGAKCNNVKECRLDRNYTCLPRKQCGPTSLQNGITVGGYGNGTAGNDLTALNYPWGIGIGIDESIYVSDYNNNRVIKLQEGSLVGTTIAGTGIAGNSAGQLKIPLDLFVDSSSNIYVVDNDNYRVMLWRKNATVGIKVAGSGSQGSTASTFREPNGITVDSMGNVYVSDFTTHRVMKWAVNATFGTMVAGTGVSGNSTDQVYQPAGLYFDEIKSYLYIADASNHRIQRYYLGSTINITTVAGGYGLGTGNQQLNTPYSVCVSKKTGDIYIADTFNNRIQRWSPGATSGVTIVGSGGLGSNSTMLNAPRGIALNYNETYLYVTDYNNHRVQRFKLI</sequence>
<dbReference type="Gene3D" id="2.40.10.500">
    <property type="match status" value="2"/>
</dbReference>
<evidence type="ECO:0000256" key="4">
    <source>
        <dbReference type="PROSITE-ProRule" id="PRU00504"/>
    </source>
</evidence>
<feature type="repeat" description="NHL" evidence="4">
    <location>
        <begin position="405"/>
        <end position="442"/>
    </location>
</feature>
<dbReference type="PANTHER" id="PTHR10680">
    <property type="entry name" value="PEPTIDYL-GLYCINE ALPHA-AMIDATING MONOOXYGENASE"/>
    <property type="match status" value="1"/>
</dbReference>
<dbReference type="InterPro" id="IPR001258">
    <property type="entry name" value="NHL_repeat"/>
</dbReference>
<accession>B3G4G6</accession>
<reference evidence="6" key="1">
    <citation type="journal article" date="2008" name="Science">
        <title>Massive horizontal gene transfer in bdelloid rotifers.</title>
        <authorList>
            <person name="Gladyshev E.A."/>
            <person name="Meselson M.S."/>
            <person name="Arkhipova I.R."/>
        </authorList>
    </citation>
    <scope>NUCLEOTIDE SEQUENCE</scope>
</reference>
<dbReference type="EMBL" id="EU643480">
    <property type="protein sequence ID" value="ACD54714.1"/>
    <property type="molecule type" value="Genomic_DNA"/>
</dbReference>
<dbReference type="SUPFAM" id="SSF101898">
    <property type="entry name" value="NHL repeat"/>
    <property type="match status" value="1"/>
</dbReference>
<dbReference type="SUPFAM" id="SSF57414">
    <property type="entry name" value="Hairpin loop containing domain-like"/>
    <property type="match status" value="1"/>
</dbReference>
<keyword evidence="3" id="KW-0325">Glycoprotein</keyword>
<dbReference type="Pfam" id="PF01436">
    <property type="entry name" value="NHL"/>
    <property type="match status" value="2"/>
</dbReference>
<name>B3G4G6_ADIVA</name>
<dbReference type="InterPro" id="IPR011042">
    <property type="entry name" value="6-blade_b-propeller_TolB-like"/>
</dbReference>
<dbReference type="PROSITE" id="PS51125">
    <property type="entry name" value="NHL"/>
    <property type="match status" value="2"/>
</dbReference>
<feature type="domain" description="Apple" evidence="5">
    <location>
        <begin position="35"/>
        <end position="111"/>
    </location>
</feature>
<evidence type="ECO:0000259" key="5">
    <source>
        <dbReference type="PROSITE" id="PS50948"/>
    </source>
</evidence>
<dbReference type="InterPro" id="IPR003609">
    <property type="entry name" value="Pan_app"/>
</dbReference>
<feature type="repeat" description="NHL" evidence="4">
    <location>
        <begin position="300"/>
        <end position="339"/>
    </location>
</feature>
<dbReference type="PROSITE" id="PS50948">
    <property type="entry name" value="PAN"/>
    <property type="match status" value="1"/>
</dbReference>
<keyword evidence="1" id="KW-0732">Signal</keyword>
<keyword evidence="2" id="KW-0677">Repeat</keyword>
<dbReference type="AlphaFoldDB" id="B3G4G6"/>
<dbReference type="PANTHER" id="PTHR10680:SF14">
    <property type="entry name" value="PEPTIDYL-GLYCINE ALPHA-AMIDATING MONOOXYGENASE"/>
    <property type="match status" value="1"/>
</dbReference>
<evidence type="ECO:0000256" key="1">
    <source>
        <dbReference type="ARBA" id="ARBA00022729"/>
    </source>
</evidence>
<evidence type="ECO:0000256" key="3">
    <source>
        <dbReference type="ARBA" id="ARBA00023180"/>
    </source>
</evidence>
<evidence type="ECO:0000313" key="6">
    <source>
        <dbReference type="EMBL" id="ACD54714.1"/>
    </source>
</evidence>